<reference evidence="5 6" key="1">
    <citation type="submission" date="2024-01" db="EMBL/GenBank/DDBJ databases">
        <title>Comparative genomics of Cryptococcus and Kwoniella reveals pathogenesis evolution and contrasting modes of karyotype evolution via chromosome fusion or intercentromeric recombination.</title>
        <authorList>
            <person name="Coelho M.A."/>
            <person name="David-Palma M."/>
            <person name="Shea T."/>
            <person name="Bowers K."/>
            <person name="McGinley-Smith S."/>
            <person name="Mohammad A.W."/>
            <person name="Gnirke A."/>
            <person name="Yurkov A.M."/>
            <person name="Nowrousian M."/>
            <person name="Sun S."/>
            <person name="Cuomo C.A."/>
            <person name="Heitman J."/>
        </authorList>
    </citation>
    <scope>NUCLEOTIDE SEQUENCE [LARGE SCALE GENOMIC DNA]</scope>
    <source>
        <strain evidence="5">CBS 11374</strain>
    </source>
</reference>
<evidence type="ECO:0000256" key="3">
    <source>
        <dbReference type="ARBA" id="ARBA00022833"/>
    </source>
</evidence>
<dbReference type="Proteomes" id="UP001329825">
    <property type="component" value="Chromosome 7"/>
</dbReference>
<feature type="region of interest" description="Disordered" evidence="4">
    <location>
        <begin position="1"/>
        <end position="44"/>
    </location>
</feature>
<protein>
    <recommendedName>
        <fullName evidence="7">HIT-type domain-containing protein</fullName>
    </recommendedName>
</protein>
<dbReference type="RefSeq" id="XP_062793494.1">
    <property type="nucleotide sequence ID" value="XM_062937443.1"/>
</dbReference>
<name>A0ABZ1D3Y7_9TREE</name>
<dbReference type="PANTHER" id="PTHR13093">
    <property type="entry name" value="ZINC FINGER HIT DOMAIN CONTAINING PROTEIN 1"/>
    <property type="match status" value="1"/>
</dbReference>
<feature type="compositionally biased region" description="Polar residues" evidence="4">
    <location>
        <begin position="70"/>
        <end position="92"/>
    </location>
</feature>
<keyword evidence="2" id="KW-0863">Zinc-finger</keyword>
<gene>
    <name evidence="5" type="ORF">IL334_005735</name>
</gene>
<keyword evidence="6" id="KW-1185">Reference proteome</keyword>
<sequence length="188" mass="20444">MPPAVRKQPSRNTLPTPTAGSSQTLSQSATTSLQRQRHNDSLTDFQARRLARRLDELERTNPTDIPASSFIPSNLHSNTDHTQSNLNSPLGNTGQGQGLGQGKKKQSSNVRRILYNKKGLKGWLDELPQEPAPPYVIAASVAPTTPARKLCSSCGYIGNYKCQRCAEWSCTLPCMEIHERDGGCGIGG</sequence>
<accession>A0ABZ1D3Y7</accession>
<feature type="compositionally biased region" description="Low complexity" evidence="4">
    <location>
        <begin position="18"/>
        <end position="34"/>
    </location>
</feature>
<evidence type="ECO:0000313" key="6">
    <source>
        <dbReference type="Proteomes" id="UP001329825"/>
    </source>
</evidence>
<proteinExistence type="predicted"/>
<keyword evidence="1" id="KW-0479">Metal-binding</keyword>
<evidence type="ECO:0000256" key="2">
    <source>
        <dbReference type="ARBA" id="ARBA00022771"/>
    </source>
</evidence>
<feature type="region of interest" description="Disordered" evidence="4">
    <location>
        <begin position="56"/>
        <end position="108"/>
    </location>
</feature>
<evidence type="ECO:0000256" key="1">
    <source>
        <dbReference type="ARBA" id="ARBA00022723"/>
    </source>
</evidence>
<dbReference type="SUPFAM" id="SSF144232">
    <property type="entry name" value="HIT/MYND zinc finger-like"/>
    <property type="match status" value="1"/>
</dbReference>
<organism evidence="5 6">
    <name type="scientific">Kwoniella shivajii</name>
    <dbReference type="NCBI Taxonomy" id="564305"/>
    <lineage>
        <taxon>Eukaryota</taxon>
        <taxon>Fungi</taxon>
        <taxon>Dikarya</taxon>
        <taxon>Basidiomycota</taxon>
        <taxon>Agaricomycotina</taxon>
        <taxon>Tremellomycetes</taxon>
        <taxon>Tremellales</taxon>
        <taxon>Cryptococcaceae</taxon>
        <taxon>Kwoniella</taxon>
    </lineage>
</organism>
<dbReference type="GeneID" id="87957865"/>
<evidence type="ECO:0000256" key="4">
    <source>
        <dbReference type="SAM" id="MobiDB-lite"/>
    </source>
</evidence>
<dbReference type="EMBL" id="CP141887">
    <property type="protein sequence ID" value="WRT68755.1"/>
    <property type="molecule type" value="Genomic_DNA"/>
</dbReference>
<evidence type="ECO:0008006" key="7">
    <source>
        <dbReference type="Google" id="ProtNLM"/>
    </source>
</evidence>
<evidence type="ECO:0000313" key="5">
    <source>
        <dbReference type="EMBL" id="WRT68755.1"/>
    </source>
</evidence>
<dbReference type="CDD" id="cd21437">
    <property type="entry name" value="zf-HIT_ZNHIT1_like"/>
    <property type="match status" value="1"/>
</dbReference>
<dbReference type="InterPro" id="IPR039723">
    <property type="entry name" value="Vps71/ZNHIT1"/>
</dbReference>
<keyword evidence="3" id="KW-0862">Zinc</keyword>